<evidence type="ECO:0000313" key="1">
    <source>
        <dbReference type="EMBL" id="KAF0386838.1"/>
    </source>
</evidence>
<dbReference type="SUPFAM" id="SSF52047">
    <property type="entry name" value="RNI-like"/>
    <property type="match status" value="1"/>
</dbReference>
<dbReference type="EMBL" id="WTPW01002319">
    <property type="protein sequence ID" value="KAF0386838.1"/>
    <property type="molecule type" value="Genomic_DNA"/>
</dbReference>
<reference evidence="1 2" key="1">
    <citation type="journal article" date="2019" name="Environ. Microbiol.">
        <title>At the nexus of three kingdoms: the genome of the mycorrhizal fungus Gigaspora margarita provides insights into plant, endobacterial and fungal interactions.</title>
        <authorList>
            <person name="Venice F."/>
            <person name="Ghignone S."/>
            <person name="Salvioli di Fossalunga A."/>
            <person name="Amselem J."/>
            <person name="Novero M."/>
            <person name="Xianan X."/>
            <person name="Sedzielewska Toro K."/>
            <person name="Morin E."/>
            <person name="Lipzen A."/>
            <person name="Grigoriev I.V."/>
            <person name="Henrissat B."/>
            <person name="Martin F.M."/>
            <person name="Bonfante P."/>
        </authorList>
    </citation>
    <scope>NUCLEOTIDE SEQUENCE [LARGE SCALE GENOMIC DNA]</scope>
    <source>
        <strain evidence="1 2">BEG34</strain>
    </source>
</reference>
<proteinExistence type="predicted"/>
<name>A0A8H4A1S1_GIGMA</name>
<dbReference type="Gene3D" id="3.80.10.10">
    <property type="entry name" value="Ribonuclease Inhibitor"/>
    <property type="match status" value="1"/>
</dbReference>
<dbReference type="AlphaFoldDB" id="A0A8H4A1S1"/>
<evidence type="ECO:0000313" key="2">
    <source>
        <dbReference type="Proteomes" id="UP000439903"/>
    </source>
</evidence>
<sequence>MIDYKGVTSLEKVLYMNTTLASLNLSENKFGFEGSKILIEALRKNVTLITLHIGRYDMSYDDRNNLKKILRKNSISAFVELISDNQFNPGD</sequence>
<protein>
    <submittedName>
        <fullName evidence="1">Protein NLRC3-like isoform X1</fullName>
    </submittedName>
</protein>
<dbReference type="Proteomes" id="UP000439903">
    <property type="component" value="Unassembled WGS sequence"/>
</dbReference>
<organism evidence="1 2">
    <name type="scientific">Gigaspora margarita</name>
    <dbReference type="NCBI Taxonomy" id="4874"/>
    <lineage>
        <taxon>Eukaryota</taxon>
        <taxon>Fungi</taxon>
        <taxon>Fungi incertae sedis</taxon>
        <taxon>Mucoromycota</taxon>
        <taxon>Glomeromycotina</taxon>
        <taxon>Glomeromycetes</taxon>
        <taxon>Diversisporales</taxon>
        <taxon>Gigasporaceae</taxon>
        <taxon>Gigaspora</taxon>
    </lineage>
</organism>
<gene>
    <name evidence="1" type="ORF">F8M41_011319</name>
</gene>
<dbReference type="OrthoDB" id="120976at2759"/>
<keyword evidence="2" id="KW-1185">Reference proteome</keyword>
<comment type="caution">
    <text evidence="1">The sequence shown here is derived from an EMBL/GenBank/DDBJ whole genome shotgun (WGS) entry which is preliminary data.</text>
</comment>
<dbReference type="InterPro" id="IPR032675">
    <property type="entry name" value="LRR_dom_sf"/>
</dbReference>
<accession>A0A8H4A1S1</accession>